<accession>A0A0A8ZNS7</accession>
<proteinExistence type="predicted"/>
<organism evidence="1">
    <name type="scientific">Arundo donax</name>
    <name type="common">Giant reed</name>
    <name type="synonym">Donax arundinaceus</name>
    <dbReference type="NCBI Taxonomy" id="35708"/>
    <lineage>
        <taxon>Eukaryota</taxon>
        <taxon>Viridiplantae</taxon>
        <taxon>Streptophyta</taxon>
        <taxon>Embryophyta</taxon>
        <taxon>Tracheophyta</taxon>
        <taxon>Spermatophyta</taxon>
        <taxon>Magnoliopsida</taxon>
        <taxon>Liliopsida</taxon>
        <taxon>Poales</taxon>
        <taxon>Poaceae</taxon>
        <taxon>PACMAD clade</taxon>
        <taxon>Arundinoideae</taxon>
        <taxon>Arundineae</taxon>
        <taxon>Arundo</taxon>
    </lineage>
</organism>
<reference evidence="1" key="2">
    <citation type="journal article" date="2015" name="Data Brief">
        <title>Shoot transcriptome of the giant reed, Arundo donax.</title>
        <authorList>
            <person name="Barrero R.A."/>
            <person name="Guerrero F.D."/>
            <person name="Moolhuijzen P."/>
            <person name="Goolsby J.A."/>
            <person name="Tidwell J."/>
            <person name="Bellgard S.E."/>
            <person name="Bellgard M.I."/>
        </authorList>
    </citation>
    <scope>NUCLEOTIDE SEQUENCE</scope>
    <source>
        <tissue evidence="1">Shoot tissue taken approximately 20 cm above the soil surface</tissue>
    </source>
</reference>
<dbReference type="EMBL" id="GBRH01257444">
    <property type="protein sequence ID" value="JAD40451.1"/>
    <property type="molecule type" value="Transcribed_RNA"/>
</dbReference>
<name>A0A0A8ZNS7_ARUDO</name>
<evidence type="ECO:0000313" key="1">
    <source>
        <dbReference type="EMBL" id="JAD40451.1"/>
    </source>
</evidence>
<protein>
    <submittedName>
        <fullName evidence="1">Uncharacterized protein</fullName>
    </submittedName>
</protein>
<reference evidence="1" key="1">
    <citation type="submission" date="2014-09" db="EMBL/GenBank/DDBJ databases">
        <authorList>
            <person name="Magalhaes I.L.F."/>
            <person name="Oliveira U."/>
            <person name="Santos F.R."/>
            <person name="Vidigal T.H.D.A."/>
            <person name="Brescovit A.D."/>
            <person name="Santos A.J."/>
        </authorList>
    </citation>
    <scope>NUCLEOTIDE SEQUENCE</scope>
    <source>
        <tissue evidence="1">Shoot tissue taken approximately 20 cm above the soil surface</tissue>
    </source>
</reference>
<dbReference type="AlphaFoldDB" id="A0A0A8ZNS7"/>
<sequence>MLLFYLSFHLNSIDKVIHKPLNKLAMKDMQI</sequence>